<evidence type="ECO:0000313" key="8">
    <source>
        <dbReference type="EMBL" id="BBH94094.1"/>
    </source>
</evidence>
<dbReference type="Gene3D" id="3.40.630.30">
    <property type="match status" value="2"/>
</dbReference>
<protein>
    <submittedName>
        <fullName evidence="8">Uncharacterized protein</fullName>
    </submittedName>
</protein>
<keyword evidence="2" id="KW-0808">Transferase</keyword>
<evidence type="ECO:0000256" key="2">
    <source>
        <dbReference type="ARBA" id="ARBA00022679"/>
    </source>
</evidence>
<feature type="region of interest" description="Disordered" evidence="7">
    <location>
        <begin position="353"/>
        <end position="393"/>
    </location>
</feature>
<sequence>MYVFLAEGKLMEARFISDRQQWNEFVAASVCCNITQSYEWGQLAPHLGAEALYTGVVDNHGQLCAAMLVLVSRLPVLGTYFYAPRGPVIDDPSSPALGQLLDFVRHEARRRGAFMLKVEPSVPDGDERWLAALRSHGFRRTPYAMHIRHEWVLDIRPDEQTLLANMKEKWRYNIRLATRKGVSVRRGEGPADLETFYRLYRITSERDHFFIHEKAHYEDIMRLYSEGDRAALFLAEYEGQAIAGLIALRFGRWSWYMYGASSNEHRNRMPNHLLQWTAIRWAKEHGCWYYNFRGIPDVLEEGQELWGVYVFKQGFGGYPLRFLETHDLAYKPLVYQAYRRLLDVKRWRDQQQRSRLQRRTTTQAAAGKQAAQGQRAAASRETEATLSGAAQGD</sequence>
<keyword evidence="3" id="KW-0133">Cell shape</keyword>
<dbReference type="InterPro" id="IPR050644">
    <property type="entry name" value="PG_Glycine_Bridge_Synth"/>
</dbReference>
<reference evidence="8" key="1">
    <citation type="submission" date="2018-12" db="EMBL/GenBank/DDBJ databases">
        <title>Novel natural products biosynthetic potential of the class Ktedonobacteria.</title>
        <authorList>
            <person name="Zheng Y."/>
            <person name="Saitou A."/>
            <person name="Wang C.M."/>
            <person name="Toyoda A."/>
            <person name="Minakuchi Y."/>
            <person name="Sekiguchi Y."/>
            <person name="Ueda K."/>
            <person name="Takano H."/>
            <person name="Sakai Y."/>
            <person name="Yokota A."/>
            <person name="Yabe S."/>
        </authorList>
    </citation>
    <scope>NUCLEOTIDE SEQUENCE</scope>
    <source>
        <strain evidence="8">A3-2</strain>
    </source>
</reference>
<dbReference type="SUPFAM" id="SSF55729">
    <property type="entry name" value="Acyl-CoA N-acyltransferases (Nat)"/>
    <property type="match status" value="2"/>
</dbReference>
<dbReference type="InterPro" id="IPR016181">
    <property type="entry name" value="Acyl_CoA_acyltransferase"/>
</dbReference>
<dbReference type="InterPro" id="IPR003447">
    <property type="entry name" value="FEMABX"/>
</dbReference>
<keyword evidence="5" id="KW-0012">Acyltransferase</keyword>
<dbReference type="Pfam" id="PF02388">
    <property type="entry name" value="FemAB"/>
    <property type="match status" value="3"/>
</dbReference>
<dbReference type="GO" id="GO:0016755">
    <property type="term" value="F:aminoacyltransferase activity"/>
    <property type="evidence" value="ECO:0007669"/>
    <property type="project" value="InterPro"/>
</dbReference>
<dbReference type="GO" id="GO:0009252">
    <property type="term" value="P:peptidoglycan biosynthetic process"/>
    <property type="evidence" value="ECO:0007669"/>
    <property type="project" value="UniProtKB-KW"/>
</dbReference>
<dbReference type="PANTHER" id="PTHR36174:SF1">
    <property type="entry name" value="LIPID II:GLYCINE GLYCYLTRANSFERASE"/>
    <property type="match status" value="1"/>
</dbReference>
<dbReference type="PANTHER" id="PTHR36174">
    <property type="entry name" value="LIPID II:GLYCINE GLYCYLTRANSFERASE"/>
    <property type="match status" value="1"/>
</dbReference>
<dbReference type="AlphaFoldDB" id="A0A455T736"/>
<comment type="similarity">
    <text evidence="1">Belongs to the FemABX family.</text>
</comment>
<evidence type="ECO:0000256" key="7">
    <source>
        <dbReference type="SAM" id="MobiDB-lite"/>
    </source>
</evidence>
<evidence type="ECO:0000256" key="5">
    <source>
        <dbReference type="ARBA" id="ARBA00023315"/>
    </source>
</evidence>
<evidence type="ECO:0000256" key="6">
    <source>
        <dbReference type="ARBA" id="ARBA00023316"/>
    </source>
</evidence>
<gene>
    <name evidence="8" type="ORF">KTA_22930</name>
</gene>
<accession>A0A455T736</accession>
<name>A0A455T736_9CHLR</name>
<dbReference type="EMBL" id="AP019377">
    <property type="protein sequence ID" value="BBH94094.1"/>
    <property type="molecule type" value="Genomic_DNA"/>
</dbReference>
<evidence type="ECO:0000256" key="1">
    <source>
        <dbReference type="ARBA" id="ARBA00009943"/>
    </source>
</evidence>
<dbReference type="PROSITE" id="PS51191">
    <property type="entry name" value="FEMABX"/>
    <property type="match status" value="1"/>
</dbReference>
<feature type="compositionally biased region" description="Low complexity" evidence="7">
    <location>
        <begin position="359"/>
        <end position="377"/>
    </location>
</feature>
<keyword evidence="4" id="KW-0573">Peptidoglycan synthesis</keyword>
<dbReference type="GO" id="GO:0071555">
    <property type="term" value="P:cell wall organization"/>
    <property type="evidence" value="ECO:0007669"/>
    <property type="project" value="UniProtKB-KW"/>
</dbReference>
<evidence type="ECO:0000256" key="4">
    <source>
        <dbReference type="ARBA" id="ARBA00022984"/>
    </source>
</evidence>
<keyword evidence="6" id="KW-0961">Cell wall biogenesis/degradation</keyword>
<evidence type="ECO:0000256" key="3">
    <source>
        <dbReference type="ARBA" id="ARBA00022960"/>
    </source>
</evidence>
<proteinExistence type="inferred from homology"/>
<organism evidence="8">
    <name type="scientific">Thermogemmatispora argillosa</name>
    <dbReference type="NCBI Taxonomy" id="2045280"/>
    <lineage>
        <taxon>Bacteria</taxon>
        <taxon>Bacillati</taxon>
        <taxon>Chloroflexota</taxon>
        <taxon>Ktedonobacteria</taxon>
        <taxon>Thermogemmatisporales</taxon>
        <taxon>Thermogemmatisporaceae</taxon>
        <taxon>Thermogemmatispora</taxon>
    </lineage>
</organism>
<dbReference type="GO" id="GO:0008360">
    <property type="term" value="P:regulation of cell shape"/>
    <property type="evidence" value="ECO:0007669"/>
    <property type="project" value="UniProtKB-KW"/>
</dbReference>